<dbReference type="PRINTS" id="PR00455">
    <property type="entry name" value="HTHTETR"/>
</dbReference>
<feature type="domain" description="HTH tetR-type" evidence="6">
    <location>
        <begin position="10"/>
        <end position="70"/>
    </location>
</feature>
<evidence type="ECO:0000259" key="6">
    <source>
        <dbReference type="PROSITE" id="PS50977"/>
    </source>
</evidence>
<sequence>MVRPRNDERIDIRSRAVEAAARLFVERGTERVTLQDIAADVGCRAPALYRYFPNKEALLLEVHDEGFRRLYAFKADAGRAAGGDAVARLRLGGLAYIRFALENPNLYELMFNDRGPHRRLEELRASRSEGAADGTEDMAQRCLRFLETSIRDCQAAGYLQGLDTETAAFTFWSAVHGAASLALRGRGPFDVSRVDATVAQRAVVQTVETMMALVAASRRTNTDGTAPAGDGAARPAAPAGDP</sequence>
<dbReference type="InterPro" id="IPR001647">
    <property type="entry name" value="HTH_TetR"/>
</dbReference>
<evidence type="ECO:0000256" key="4">
    <source>
        <dbReference type="PROSITE-ProRule" id="PRU00335"/>
    </source>
</evidence>
<feature type="compositionally biased region" description="Low complexity" evidence="5">
    <location>
        <begin position="223"/>
        <end position="242"/>
    </location>
</feature>
<dbReference type="InterPro" id="IPR009057">
    <property type="entry name" value="Homeodomain-like_sf"/>
</dbReference>
<dbReference type="RefSeq" id="WP_306703261.1">
    <property type="nucleotide sequence ID" value="NZ_JAUJFI010000002.1"/>
</dbReference>
<protein>
    <submittedName>
        <fullName evidence="7">TetR/AcrR family transcriptional regulator</fullName>
    </submittedName>
</protein>
<gene>
    <name evidence="7" type="ORF">QSG27_01000</name>
</gene>
<evidence type="ECO:0000313" key="8">
    <source>
        <dbReference type="Proteomes" id="UP001227317"/>
    </source>
</evidence>
<dbReference type="Proteomes" id="UP001227317">
    <property type="component" value="Unassembled WGS sequence"/>
</dbReference>
<evidence type="ECO:0000256" key="3">
    <source>
        <dbReference type="ARBA" id="ARBA00023163"/>
    </source>
</evidence>
<dbReference type="PROSITE" id="PS50977">
    <property type="entry name" value="HTH_TETR_2"/>
    <property type="match status" value="1"/>
</dbReference>
<keyword evidence="3" id="KW-0804">Transcription</keyword>
<dbReference type="SUPFAM" id="SSF48498">
    <property type="entry name" value="Tetracyclin repressor-like, C-terminal domain"/>
    <property type="match status" value="1"/>
</dbReference>
<proteinExistence type="predicted"/>
<dbReference type="Pfam" id="PF00440">
    <property type="entry name" value="TetR_N"/>
    <property type="match status" value="1"/>
</dbReference>
<dbReference type="SUPFAM" id="SSF46689">
    <property type="entry name" value="Homeodomain-like"/>
    <property type="match status" value="1"/>
</dbReference>
<keyword evidence="8" id="KW-1185">Reference proteome</keyword>
<dbReference type="PANTHER" id="PTHR30055">
    <property type="entry name" value="HTH-TYPE TRANSCRIPTIONAL REGULATOR RUTR"/>
    <property type="match status" value="1"/>
</dbReference>
<evidence type="ECO:0000313" key="7">
    <source>
        <dbReference type="EMBL" id="MDQ2101268.1"/>
    </source>
</evidence>
<evidence type="ECO:0000256" key="5">
    <source>
        <dbReference type="SAM" id="MobiDB-lite"/>
    </source>
</evidence>
<dbReference type="InterPro" id="IPR050109">
    <property type="entry name" value="HTH-type_TetR-like_transc_reg"/>
</dbReference>
<dbReference type="PANTHER" id="PTHR30055:SF234">
    <property type="entry name" value="HTH-TYPE TRANSCRIPTIONAL REGULATOR BETI"/>
    <property type="match status" value="1"/>
</dbReference>
<comment type="caution">
    <text evidence="7">The sequence shown here is derived from an EMBL/GenBank/DDBJ whole genome shotgun (WGS) entry which is preliminary data.</text>
</comment>
<dbReference type="Gene3D" id="1.10.357.10">
    <property type="entry name" value="Tetracycline Repressor, domain 2"/>
    <property type="match status" value="1"/>
</dbReference>
<feature type="DNA-binding region" description="H-T-H motif" evidence="4">
    <location>
        <begin position="33"/>
        <end position="52"/>
    </location>
</feature>
<dbReference type="InterPro" id="IPR036271">
    <property type="entry name" value="Tet_transcr_reg_TetR-rel_C_sf"/>
</dbReference>
<keyword evidence="1" id="KW-0805">Transcription regulation</keyword>
<keyword evidence="2 4" id="KW-0238">DNA-binding</keyword>
<evidence type="ECO:0000256" key="2">
    <source>
        <dbReference type="ARBA" id="ARBA00023125"/>
    </source>
</evidence>
<dbReference type="InterPro" id="IPR025996">
    <property type="entry name" value="MT1864/Rv1816-like_C"/>
</dbReference>
<reference evidence="7 8" key="1">
    <citation type="submission" date="2023-06" db="EMBL/GenBank/DDBJ databases">
        <title>Azospirillum isscasensis sp.nov, a bacterium isolated from rhizosphere soil of rice.</title>
        <authorList>
            <person name="Wang H."/>
        </authorList>
    </citation>
    <scope>NUCLEOTIDE SEQUENCE [LARGE SCALE GENOMIC DNA]</scope>
    <source>
        <strain evidence="7 8">C340-1</strain>
    </source>
</reference>
<dbReference type="EMBL" id="JAUJFI010000002">
    <property type="protein sequence ID" value="MDQ2101268.1"/>
    <property type="molecule type" value="Genomic_DNA"/>
</dbReference>
<name>A0ABU0WAQ4_9PROT</name>
<dbReference type="Pfam" id="PF13305">
    <property type="entry name" value="TetR_C_33"/>
    <property type="match status" value="1"/>
</dbReference>
<organism evidence="7 8">
    <name type="scientific">Azospirillum isscasi</name>
    <dbReference type="NCBI Taxonomy" id="3053926"/>
    <lineage>
        <taxon>Bacteria</taxon>
        <taxon>Pseudomonadati</taxon>
        <taxon>Pseudomonadota</taxon>
        <taxon>Alphaproteobacteria</taxon>
        <taxon>Rhodospirillales</taxon>
        <taxon>Azospirillaceae</taxon>
        <taxon>Azospirillum</taxon>
    </lineage>
</organism>
<feature type="region of interest" description="Disordered" evidence="5">
    <location>
        <begin position="218"/>
        <end position="242"/>
    </location>
</feature>
<accession>A0ABU0WAQ4</accession>
<evidence type="ECO:0000256" key="1">
    <source>
        <dbReference type="ARBA" id="ARBA00023015"/>
    </source>
</evidence>